<accession>A0AAV3SIU9</accession>
<dbReference type="CDD" id="cd01449">
    <property type="entry name" value="TST_Repeat_2"/>
    <property type="match status" value="1"/>
</dbReference>
<dbReference type="Proteomes" id="UP000830542">
    <property type="component" value="Chromosome"/>
</dbReference>
<dbReference type="AlphaFoldDB" id="A0AAV3SIU9"/>
<evidence type="ECO:0000313" key="5">
    <source>
        <dbReference type="Proteomes" id="UP000830542"/>
    </source>
</evidence>
<evidence type="ECO:0000256" key="1">
    <source>
        <dbReference type="ARBA" id="ARBA00022737"/>
    </source>
</evidence>
<organism evidence="3 6">
    <name type="scientific">Halococcus dombrowskii</name>
    <dbReference type="NCBI Taxonomy" id="179637"/>
    <lineage>
        <taxon>Archaea</taxon>
        <taxon>Methanobacteriati</taxon>
        <taxon>Methanobacteriota</taxon>
        <taxon>Stenosarchaea group</taxon>
        <taxon>Halobacteria</taxon>
        <taxon>Halobacteriales</taxon>
        <taxon>Halococcaceae</taxon>
        <taxon>Halococcus</taxon>
    </lineage>
</organism>
<dbReference type="SMART" id="SM00450">
    <property type="entry name" value="RHOD"/>
    <property type="match status" value="2"/>
</dbReference>
<dbReference type="GeneID" id="71761349"/>
<reference evidence="4" key="2">
    <citation type="submission" date="2022-04" db="EMBL/GenBank/DDBJ databases">
        <title>Sequencing and genomic assembly of Halococcus dombrowskii.</title>
        <authorList>
            <person name="Lim S.W."/>
            <person name="MacLea K.S."/>
        </authorList>
    </citation>
    <scope>NUCLEOTIDE SEQUENCE</scope>
    <source>
        <strain evidence="4">H4</strain>
    </source>
</reference>
<dbReference type="PROSITE" id="PS50206">
    <property type="entry name" value="RHODANESE_3"/>
    <property type="match status" value="2"/>
</dbReference>
<evidence type="ECO:0000313" key="3">
    <source>
        <dbReference type="EMBL" id="GAA0467681.1"/>
    </source>
</evidence>
<dbReference type="InterPro" id="IPR001307">
    <property type="entry name" value="Thiosulphate_STrfase_CS"/>
</dbReference>
<dbReference type="InterPro" id="IPR001763">
    <property type="entry name" value="Rhodanese-like_dom"/>
</dbReference>
<dbReference type="Gene3D" id="3.40.250.10">
    <property type="entry name" value="Rhodanese-like domain"/>
    <property type="match status" value="2"/>
</dbReference>
<dbReference type="Proteomes" id="UP001500962">
    <property type="component" value="Unassembled WGS sequence"/>
</dbReference>
<proteinExistence type="predicted"/>
<gene>
    <name evidence="3" type="ORF">GCM10008985_25800</name>
    <name evidence="4" type="ORF">MUK72_05835</name>
</gene>
<dbReference type="GO" id="GO:0004792">
    <property type="term" value="F:thiosulfate-cyanide sulfurtransferase activity"/>
    <property type="evidence" value="ECO:0007669"/>
    <property type="project" value="InterPro"/>
</dbReference>
<reference evidence="3" key="3">
    <citation type="submission" date="2023-12" db="EMBL/GenBank/DDBJ databases">
        <authorList>
            <person name="Sun Q."/>
            <person name="Inoue M."/>
        </authorList>
    </citation>
    <scope>NUCLEOTIDE SEQUENCE</scope>
    <source>
        <strain evidence="3">JCM 12289</strain>
    </source>
</reference>
<dbReference type="RefSeq" id="WP_244704750.1">
    <property type="nucleotide sequence ID" value="NZ_BAAADN010000041.1"/>
</dbReference>
<dbReference type="PANTHER" id="PTHR43855">
    <property type="entry name" value="THIOSULFATE SULFURTRANSFERASE"/>
    <property type="match status" value="1"/>
</dbReference>
<dbReference type="InterPro" id="IPR036873">
    <property type="entry name" value="Rhodanese-like_dom_sf"/>
</dbReference>
<keyword evidence="1" id="KW-0677">Repeat</keyword>
<dbReference type="SUPFAM" id="SSF52821">
    <property type="entry name" value="Rhodanese/Cell cycle control phosphatase"/>
    <property type="match status" value="2"/>
</dbReference>
<dbReference type="Pfam" id="PF00581">
    <property type="entry name" value="Rhodanese"/>
    <property type="match status" value="2"/>
</dbReference>
<dbReference type="PANTHER" id="PTHR43855:SF1">
    <property type="entry name" value="THIOSULFATE SULFURTRANSFERASE"/>
    <property type="match status" value="1"/>
</dbReference>
<feature type="domain" description="Rhodanese" evidence="2">
    <location>
        <begin position="162"/>
        <end position="279"/>
    </location>
</feature>
<name>A0AAV3SIU9_HALDO</name>
<dbReference type="EMBL" id="CP095005">
    <property type="protein sequence ID" value="UOO96226.1"/>
    <property type="molecule type" value="Genomic_DNA"/>
</dbReference>
<evidence type="ECO:0000313" key="6">
    <source>
        <dbReference type="Proteomes" id="UP001500962"/>
    </source>
</evidence>
<dbReference type="CDD" id="cd01448">
    <property type="entry name" value="TST_Repeat_1"/>
    <property type="match status" value="1"/>
</dbReference>
<evidence type="ECO:0000313" key="4">
    <source>
        <dbReference type="EMBL" id="UOO96226.1"/>
    </source>
</evidence>
<keyword evidence="5" id="KW-1185">Reference proteome</keyword>
<feature type="domain" description="Rhodanese" evidence="2">
    <location>
        <begin position="25"/>
        <end position="132"/>
    </location>
</feature>
<protein>
    <submittedName>
        <fullName evidence="3">Sulfurtransferase</fullName>
    </submittedName>
</protein>
<reference evidence="3" key="1">
    <citation type="journal article" date="2014" name="Int. J. Syst. Evol. Microbiol.">
        <title>Complete genome sequence of Corynebacterium casei LMG S-19264T (=DSM 44701T), isolated from a smear-ripened cheese.</title>
        <authorList>
            <consortium name="US DOE Joint Genome Institute (JGI-PGF)"/>
            <person name="Walter F."/>
            <person name="Albersmeier A."/>
            <person name="Kalinowski J."/>
            <person name="Ruckert C."/>
        </authorList>
    </citation>
    <scope>NUCLEOTIDE SEQUENCE</scope>
    <source>
        <strain evidence="3">JCM 12289</strain>
    </source>
</reference>
<dbReference type="KEGG" id="hdo:MUK72_05835"/>
<evidence type="ECO:0000259" key="2">
    <source>
        <dbReference type="PROSITE" id="PS50206"/>
    </source>
</evidence>
<sequence>MTDHATDVLVPPEWVEARLDEFVADDPAARLLEVDLDPSSYETGHIPGATKLDWKEDLQDSTAFDIPSVADFEALLAEIGITPDSTVVVYGDMMNWFAGYGYWLLSYYGHADVRLLDGGRDGWLAADYELTDEIPEFSPQSYAGASPNEAIRVDRTEVETAMERGTSLVDVRTPEEYRGEVLAPPGWNEGVQRGGHIPGAVNVPWSQVVDADGRFKSEETIRGIYREAGIDEEVVVYCRIGERSALTWFVLHELLGYESVRNYYGSWVEWGNTVGAPIERGRRAGIRGE</sequence>
<dbReference type="PROSITE" id="PS00380">
    <property type="entry name" value="RHODANESE_1"/>
    <property type="match status" value="1"/>
</dbReference>
<dbReference type="EMBL" id="BAAADN010000041">
    <property type="protein sequence ID" value="GAA0467681.1"/>
    <property type="molecule type" value="Genomic_DNA"/>
</dbReference>
<dbReference type="InterPro" id="IPR051126">
    <property type="entry name" value="Thiosulfate_sulfurtransferase"/>
</dbReference>